<sequence>MRAEINGTQLTWRVDGLPPLQIKVGSRGFFDGFIVAINDWSRASVTYEVTALGRISKELASNRLDSLVHAEEGTLAAMRLWLGDGDDVWVRVFVQKRVDVRSVKVFLVDMAVSKTVPVRDLRSLPQELSFTPPTAFPVRISTEQKFPVYDNSAFGIFRNARVSLQLEVIDGIVVGRGWTLYRSHGSSDIDMMEAAERRVALEKGNSLGLKLFDQRSLDSSYNFSSLPINGTTSVIPGDSNAQSAVFLLGIISFIFLLSGCIMYILSWMTLKEAEENSNKSQRMGASGDAKNPIEAEESFGTVTEISKQPINDPCPFDSQTFAKVISYTPRAIVVDRFAKSKEVIQPSQASEATASTATKFLSNIERPVTFLESHTGSSCESTLSPSYLDSTEFGGATHGSDFDHRVYSNPMASIDVSDEARPSPRYATDLAEEVLQRRRQLRLLTVSPPDGAELSSDYESVAEEPEIDVVSFPEHRTAVRATTMSVLRLLQLPLLLLLLNRPTSALDFRPQALRTIDHSSPLNVFSPPPASSFEFTSNPYEQLGVGPSSTSSPAPPNPLFVYSSTAAPNTPPWTLPTASPNVFYSYSSSKAPEPPNPIVSFPLAELYKPAPVPKIPPTTTNPPFINSFTTHKTTSTPVLWTTTPSSSTTEKNSAKMSRLSVRPTKKTNGVEAAQVSVLSHRLLNDILVIPSARRLYVLAILPIHESTNHQRFECGNVDVNAFIPSGGVNSAQNLKETGLNIGAVVVDTCSSDLRTVADLYELLSGTNIHRNDLIAIVRDDASHMPNVEQLARHLRLPVLNTFFTSTPQPFTTGTMPSMSAPLEAMIALLHHTHSSCVSLLHDELHEESARSFLEMASKTSICVEQKISLKSGGKAVAESGIRRLLLTQARVVIVLLGESTWIDMMKAFRSEMVIAGRFILIAAQDPRWSTSKHFTEAWPQFDQLLLTVAPEKSHQESELLRLATKMPQLAFPQHWLRQFWSTAFKCHIEGDEVGAAQQFSKECSSKQLLNMTSVSPDIDIAPITLAVHAIAYSLRSLVDNLCPGALVMSLNDCVNDPLEPMFQSILALNFYHILSERGVSFNVSTGYRDIPMLVNRVLVDSQLEFETVARWDTISGFEYTADAPLIMEERDGARASLISTCPKSKCAFELEKRAQSGQKPMFQTALRDVRLLIFAISSVVAFFVCLMCMYQKVVSSNEQYRVCTAFMFTGLAMLCLASASFVMPPNAISCSVRKVFFPIALASVCSPLLTKTLCIWRMTMTSNAKRVRPTTMFSICMALVLLQAVISFEWAFFTSATDVIFVSTTHGNSWRCSQGDSVVRNSRSLLLFLVGSFRLFLIYLFDAVIAQRPQPTEPFDIHLQIIAILLAIGLYVSLPLLSYAARDSLLAATLLLFSFLTLVTSYCRQAFSRSNDSSMGSLIDKSTMQKSDKEDHWLDHVVMSPREQYTLKSSFHQASTLPHTLSTKTRSHDGPNTSTLPGGVPARRNTIQRSSHYGVEAYEMPPTSPHELPSNLSLYGKMEFENESHHAHL</sequence>
<dbReference type="InterPro" id="IPR017978">
    <property type="entry name" value="GPCR_3_C"/>
</dbReference>
<keyword evidence="3 7" id="KW-1133">Transmembrane helix</keyword>
<dbReference type="GO" id="GO:0016020">
    <property type="term" value="C:membrane"/>
    <property type="evidence" value="ECO:0007669"/>
    <property type="project" value="UniProtKB-SubCell"/>
</dbReference>
<dbReference type="CDD" id="cd20379">
    <property type="entry name" value="Tudor_dTUD-like"/>
    <property type="match status" value="1"/>
</dbReference>
<organism evidence="11 12">
    <name type="scientific">Caenorhabditis auriculariae</name>
    <dbReference type="NCBI Taxonomy" id="2777116"/>
    <lineage>
        <taxon>Eukaryota</taxon>
        <taxon>Metazoa</taxon>
        <taxon>Ecdysozoa</taxon>
        <taxon>Nematoda</taxon>
        <taxon>Chromadorea</taxon>
        <taxon>Rhabditida</taxon>
        <taxon>Rhabditina</taxon>
        <taxon>Rhabditomorpha</taxon>
        <taxon>Rhabditoidea</taxon>
        <taxon>Rhabditidae</taxon>
        <taxon>Peloderinae</taxon>
        <taxon>Caenorhabditis</taxon>
    </lineage>
</organism>
<dbReference type="PANTHER" id="PTHR24060">
    <property type="entry name" value="METABOTROPIC GLUTAMATE RECEPTOR"/>
    <property type="match status" value="1"/>
</dbReference>
<evidence type="ECO:0000313" key="11">
    <source>
        <dbReference type="EMBL" id="CAD6188291.1"/>
    </source>
</evidence>
<feature type="compositionally biased region" description="Low complexity" evidence="6">
    <location>
        <begin position="636"/>
        <end position="649"/>
    </location>
</feature>
<feature type="transmembrane region" description="Helical" evidence="7">
    <location>
        <begin position="1171"/>
        <end position="1190"/>
    </location>
</feature>
<dbReference type="Pfam" id="PF00003">
    <property type="entry name" value="7tm_3"/>
    <property type="match status" value="1"/>
</dbReference>
<feature type="transmembrane region" description="Helical" evidence="7">
    <location>
        <begin position="1325"/>
        <end position="1345"/>
    </location>
</feature>
<evidence type="ECO:0000256" key="3">
    <source>
        <dbReference type="ARBA" id="ARBA00022989"/>
    </source>
</evidence>
<comment type="subcellular location">
    <subcellularLocation>
        <location evidence="1">Membrane</location>
        <topology evidence="1">Multi-pass membrane protein</topology>
    </subcellularLocation>
</comment>
<dbReference type="InterPro" id="IPR001828">
    <property type="entry name" value="ANF_lig-bd_rcpt"/>
</dbReference>
<dbReference type="SUPFAM" id="SSF53822">
    <property type="entry name" value="Periplasmic binding protein-like I"/>
    <property type="match status" value="1"/>
</dbReference>
<dbReference type="Pfam" id="PF01094">
    <property type="entry name" value="ANF_receptor"/>
    <property type="match status" value="1"/>
</dbReference>
<dbReference type="GO" id="GO:0004930">
    <property type="term" value="F:G protein-coupled receptor activity"/>
    <property type="evidence" value="ECO:0007669"/>
    <property type="project" value="InterPro"/>
</dbReference>
<feature type="region of interest" description="Disordered" evidence="6">
    <location>
        <begin position="1461"/>
        <end position="1484"/>
    </location>
</feature>
<feature type="region of interest" description="Disordered" evidence="6">
    <location>
        <begin position="636"/>
        <end position="665"/>
    </location>
</feature>
<dbReference type="OrthoDB" id="425344at2759"/>
<reference evidence="11" key="1">
    <citation type="submission" date="2020-10" db="EMBL/GenBank/DDBJ databases">
        <authorList>
            <person name="Kikuchi T."/>
        </authorList>
    </citation>
    <scope>NUCLEOTIDE SEQUENCE</scope>
    <source>
        <strain evidence="11">NKZ352</strain>
    </source>
</reference>
<feature type="domain" description="Receptor ligand binding region" evidence="10">
    <location>
        <begin position="729"/>
        <end position="922"/>
    </location>
</feature>
<evidence type="ECO:0000256" key="2">
    <source>
        <dbReference type="ARBA" id="ARBA00022692"/>
    </source>
</evidence>
<evidence type="ECO:0000256" key="7">
    <source>
        <dbReference type="SAM" id="Phobius"/>
    </source>
</evidence>
<dbReference type="EMBL" id="CAJGYM010000008">
    <property type="protein sequence ID" value="CAD6188291.1"/>
    <property type="molecule type" value="Genomic_DNA"/>
</dbReference>
<feature type="transmembrane region" description="Helical" evidence="7">
    <location>
        <begin position="1202"/>
        <end position="1223"/>
    </location>
</feature>
<protein>
    <recommendedName>
        <fullName evidence="13">G-protein coupled receptors family 3 profile domain-containing protein</fullName>
    </recommendedName>
</protein>
<keyword evidence="2 7" id="KW-0812">Transmembrane</keyword>
<feature type="transmembrane region" description="Helical" evidence="7">
    <location>
        <begin position="1270"/>
        <end position="1293"/>
    </location>
</feature>
<dbReference type="InterPro" id="IPR028082">
    <property type="entry name" value="Peripla_BP_I"/>
</dbReference>
<feature type="domain" description="G-protein coupled receptors family 3 profile" evidence="8">
    <location>
        <begin position="1173"/>
        <end position="1399"/>
    </location>
</feature>
<dbReference type="SUPFAM" id="SSF63748">
    <property type="entry name" value="Tudor/PWWP/MBT"/>
    <property type="match status" value="1"/>
</dbReference>
<evidence type="ECO:0000313" key="12">
    <source>
        <dbReference type="Proteomes" id="UP000835052"/>
    </source>
</evidence>
<feature type="transmembrane region" description="Helical" evidence="7">
    <location>
        <begin position="1357"/>
        <end position="1379"/>
    </location>
</feature>
<keyword evidence="4 7" id="KW-0472">Membrane</keyword>
<evidence type="ECO:0000256" key="1">
    <source>
        <dbReference type="ARBA" id="ARBA00004141"/>
    </source>
</evidence>
<evidence type="ECO:0000259" key="8">
    <source>
        <dbReference type="Pfam" id="PF00003"/>
    </source>
</evidence>
<evidence type="ECO:0000256" key="4">
    <source>
        <dbReference type="ARBA" id="ARBA00023136"/>
    </source>
</evidence>
<feature type="domain" description="Tudor" evidence="9">
    <location>
        <begin position="86"/>
        <end position="141"/>
    </location>
</feature>
<evidence type="ECO:0008006" key="13">
    <source>
        <dbReference type="Google" id="ProtNLM"/>
    </source>
</evidence>
<comment type="caution">
    <text evidence="11">The sequence shown here is derived from an EMBL/GenBank/DDBJ whole genome shotgun (WGS) entry which is preliminary data.</text>
</comment>
<dbReference type="Proteomes" id="UP000835052">
    <property type="component" value="Unassembled WGS sequence"/>
</dbReference>
<dbReference type="InterPro" id="IPR002999">
    <property type="entry name" value="Tudor"/>
</dbReference>
<dbReference type="Gene3D" id="2.30.30.140">
    <property type="match status" value="1"/>
</dbReference>
<evidence type="ECO:0000259" key="10">
    <source>
        <dbReference type="Pfam" id="PF01094"/>
    </source>
</evidence>
<evidence type="ECO:0000256" key="6">
    <source>
        <dbReference type="SAM" id="MobiDB-lite"/>
    </source>
</evidence>
<feature type="compositionally biased region" description="Polar residues" evidence="6">
    <location>
        <begin position="1461"/>
        <end position="1476"/>
    </location>
</feature>
<proteinExistence type="predicted"/>
<name>A0A8S1GYI4_9PELO</name>
<dbReference type="Pfam" id="PF00567">
    <property type="entry name" value="TUDOR"/>
    <property type="match status" value="1"/>
</dbReference>
<feature type="transmembrane region" description="Helical" evidence="7">
    <location>
        <begin position="245"/>
        <end position="270"/>
    </location>
</feature>
<dbReference type="InterPro" id="IPR050726">
    <property type="entry name" value="mGluR"/>
</dbReference>
<dbReference type="Gene3D" id="3.40.50.2300">
    <property type="match status" value="2"/>
</dbReference>
<feature type="transmembrane region" description="Helical" evidence="7">
    <location>
        <begin position="1235"/>
        <end position="1258"/>
    </location>
</feature>
<accession>A0A8S1GYI4</accession>
<evidence type="ECO:0000256" key="5">
    <source>
        <dbReference type="ARBA" id="ARBA00023180"/>
    </source>
</evidence>
<evidence type="ECO:0000259" key="9">
    <source>
        <dbReference type="Pfam" id="PF00567"/>
    </source>
</evidence>
<gene>
    <name evidence="11" type="ORF">CAUJ_LOCUS4210</name>
</gene>
<keyword evidence="5" id="KW-0325">Glycoprotein</keyword>
<keyword evidence="12" id="KW-1185">Reference proteome</keyword>
<feature type="transmembrane region" description="Helical" evidence="7">
    <location>
        <begin position="1385"/>
        <end position="1403"/>
    </location>
</feature>